<dbReference type="Proteomes" id="UP000256645">
    <property type="component" value="Unassembled WGS sequence"/>
</dbReference>
<feature type="transmembrane region" description="Helical" evidence="6">
    <location>
        <begin position="288"/>
        <end position="307"/>
    </location>
</feature>
<evidence type="ECO:0000256" key="6">
    <source>
        <dbReference type="SAM" id="Phobius"/>
    </source>
</evidence>
<evidence type="ECO:0000256" key="4">
    <source>
        <dbReference type="ARBA" id="ARBA00022989"/>
    </source>
</evidence>
<evidence type="ECO:0000313" key="7">
    <source>
        <dbReference type="EMBL" id="RDW77112.1"/>
    </source>
</evidence>
<comment type="subcellular location">
    <subcellularLocation>
        <location evidence="1">Membrane</location>
        <topology evidence="1">Multi-pass membrane protein</topology>
    </subcellularLocation>
</comment>
<evidence type="ECO:0000256" key="1">
    <source>
        <dbReference type="ARBA" id="ARBA00004141"/>
    </source>
</evidence>
<dbReference type="InterPro" id="IPR001248">
    <property type="entry name" value="Pur-cyt_permease"/>
</dbReference>
<dbReference type="InterPro" id="IPR045225">
    <property type="entry name" value="Uracil/uridine/allantoin_perm"/>
</dbReference>
<feature type="transmembrane region" description="Helical" evidence="6">
    <location>
        <begin position="488"/>
        <end position="508"/>
    </location>
</feature>
<keyword evidence="8" id="KW-1185">Reference proteome</keyword>
<evidence type="ECO:0000256" key="3">
    <source>
        <dbReference type="ARBA" id="ARBA00022692"/>
    </source>
</evidence>
<dbReference type="PANTHER" id="PTHR30618">
    <property type="entry name" value="NCS1 FAMILY PURINE/PYRIMIDINE TRANSPORTER"/>
    <property type="match status" value="1"/>
</dbReference>
<dbReference type="AlphaFoldDB" id="A0A3D8RSP0"/>
<gene>
    <name evidence="7" type="ORF">BP6252_05165</name>
</gene>
<dbReference type="Gene3D" id="1.10.4160.10">
    <property type="entry name" value="Hydantoin permease"/>
    <property type="match status" value="1"/>
</dbReference>
<evidence type="ECO:0000256" key="2">
    <source>
        <dbReference type="ARBA" id="ARBA00008974"/>
    </source>
</evidence>
<evidence type="ECO:0008006" key="9">
    <source>
        <dbReference type="Google" id="ProtNLM"/>
    </source>
</evidence>
<dbReference type="OrthoDB" id="2018619at2759"/>
<evidence type="ECO:0000313" key="8">
    <source>
        <dbReference type="Proteomes" id="UP000256645"/>
    </source>
</evidence>
<dbReference type="PANTHER" id="PTHR30618:SF0">
    <property type="entry name" value="PURINE-URACIL PERMEASE NCS1"/>
    <property type="match status" value="1"/>
</dbReference>
<feature type="transmembrane region" description="Helical" evidence="6">
    <location>
        <begin position="379"/>
        <end position="397"/>
    </location>
</feature>
<dbReference type="EMBL" id="PDLM01000005">
    <property type="protein sequence ID" value="RDW77112.1"/>
    <property type="molecule type" value="Genomic_DNA"/>
</dbReference>
<dbReference type="GO" id="GO:0005886">
    <property type="term" value="C:plasma membrane"/>
    <property type="evidence" value="ECO:0007669"/>
    <property type="project" value="TreeGrafter"/>
</dbReference>
<dbReference type="InterPro" id="IPR012681">
    <property type="entry name" value="NCS1"/>
</dbReference>
<dbReference type="CDD" id="cd11482">
    <property type="entry name" value="SLC-NCS1sbd_NRT1-like"/>
    <property type="match status" value="1"/>
</dbReference>
<protein>
    <recommendedName>
        <fullName evidence="9">Allantoin permease</fullName>
    </recommendedName>
</protein>
<feature type="transmembrane region" description="Helical" evidence="6">
    <location>
        <begin position="403"/>
        <end position="427"/>
    </location>
</feature>
<dbReference type="Pfam" id="PF02133">
    <property type="entry name" value="Transp_cyt_pur"/>
    <property type="match status" value="1"/>
</dbReference>
<feature type="transmembrane region" description="Helical" evidence="6">
    <location>
        <begin position="127"/>
        <end position="146"/>
    </location>
</feature>
<keyword evidence="4 6" id="KW-1133">Transmembrane helix</keyword>
<feature type="transmembrane region" description="Helical" evidence="6">
    <location>
        <begin position="210"/>
        <end position="230"/>
    </location>
</feature>
<comment type="caution">
    <text evidence="7">The sequence shown here is derived from an EMBL/GenBank/DDBJ whole genome shotgun (WGS) entry which is preliminary data.</text>
</comment>
<name>A0A3D8RSP0_9HELO</name>
<proteinExistence type="inferred from homology"/>
<feature type="transmembrane region" description="Helical" evidence="6">
    <location>
        <begin position="90"/>
        <end position="107"/>
    </location>
</feature>
<feature type="transmembrane region" description="Helical" evidence="6">
    <location>
        <begin position="251"/>
        <end position="268"/>
    </location>
</feature>
<dbReference type="GO" id="GO:0015205">
    <property type="term" value="F:nucleobase transmembrane transporter activity"/>
    <property type="evidence" value="ECO:0007669"/>
    <property type="project" value="TreeGrafter"/>
</dbReference>
<keyword evidence="3 6" id="KW-0812">Transmembrane</keyword>
<sequence length="555" mass="61576">MATILRQRIKSVKNSVKAKTTPSGWILPRQSGTFGNKDAWTNIDLDVTPADRQTWTAFTMLGFWFSDAMNAQGWQAPSAILAAGLTWREAVYCIILGSCVCTIPLVLNGMIGARLHVPFPVAMRSSFGWYFSRFAVVVRMVTALFWHAIQTYTGSTAITQCIRAIWPSYLDIPNHIPASVGITSQQLLSHFIFWTIQFPILLTPPHKLKWFFIFKVVVVFITSIGVVVAMTKKAGGTGDIWNQEYKVNGSARSWLILSSMSSITGGWATMSTNIPDFTRYLKRDKGVYWQIPFLPLMQLVLGLFGIISTSCSKVVYGEYIWDPLALAAQWDGPAGRCGAFFVGFSWVVAQIGTNLSANVISCANDLTGLFPKYLNIRRGVVLTTVTAGWIMVPWKIIHSASSLLNFMSGLGIFLAPIASILAADYWVTKQRHIDVPSLYRRDGRYRYNNAGTNWRAVIAFLVSVVPNLPGMAAQVNPSLANSIGGAKYIYDMFYLYGFTSAFITYTTLSHFFPAHDTLIPATIHDDTEVISAVEYKGDHTVVTEDGGEKGFKNDF</sequence>
<accession>A0A3D8RSP0</accession>
<feature type="transmembrane region" description="Helical" evidence="6">
    <location>
        <begin position="447"/>
        <end position="468"/>
    </location>
</feature>
<comment type="similarity">
    <text evidence="2">Belongs to the purine-cytosine permease (2.A.39) family.</text>
</comment>
<reference evidence="7 8" key="1">
    <citation type="journal article" date="2018" name="IMA Fungus">
        <title>IMA Genome-F 9: Draft genome sequence of Annulohypoxylon stygium, Aspergillus mulundensis, Berkeleyomyces basicola (syn. Thielaviopsis basicola), Ceratocystis smalleyi, two Cercospora beticola strains, Coleophoma cylindrospora, Fusarium fracticaudum, Phialophora cf. hyalina, and Morchella septimelata.</title>
        <authorList>
            <person name="Wingfield B.D."/>
            <person name="Bills G.F."/>
            <person name="Dong Y."/>
            <person name="Huang W."/>
            <person name="Nel W.J."/>
            <person name="Swalarsk-Parry B.S."/>
            <person name="Vaghefi N."/>
            <person name="Wilken P.M."/>
            <person name="An Z."/>
            <person name="de Beer Z.W."/>
            <person name="De Vos L."/>
            <person name="Chen L."/>
            <person name="Duong T.A."/>
            <person name="Gao Y."/>
            <person name="Hammerbacher A."/>
            <person name="Kikkert J.R."/>
            <person name="Li Y."/>
            <person name="Li H."/>
            <person name="Li K."/>
            <person name="Li Q."/>
            <person name="Liu X."/>
            <person name="Ma X."/>
            <person name="Naidoo K."/>
            <person name="Pethybridge S.J."/>
            <person name="Sun J."/>
            <person name="Steenkamp E.T."/>
            <person name="van der Nest M.A."/>
            <person name="van Wyk S."/>
            <person name="Wingfield M.J."/>
            <person name="Xiong C."/>
            <person name="Yue Q."/>
            <person name="Zhang X."/>
        </authorList>
    </citation>
    <scope>NUCLEOTIDE SEQUENCE [LARGE SCALE GENOMIC DNA]</scope>
    <source>
        <strain evidence="7 8">BP6252</strain>
    </source>
</reference>
<organism evidence="7 8">
    <name type="scientific">Coleophoma cylindrospora</name>
    <dbReference type="NCBI Taxonomy" id="1849047"/>
    <lineage>
        <taxon>Eukaryota</taxon>
        <taxon>Fungi</taxon>
        <taxon>Dikarya</taxon>
        <taxon>Ascomycota</taxon>
        <taxon>Pezizomycotina</taxon>
        <taxon>Leotiomycetes</taxon>
        <taxon>Helotiales</taxon>
        <taxon>Dermateaceae</taxon>
        <taxon>Coleophoma</taxon>
    </lineage>
</organism>
<keyword evidence="5 6" id="KW-0472">Membrane</keyword>
<dbReference type="NCBIfam" id="TIGR00800">
    <property type="entry name" value="ncs1"/>
    <property type="match status" value="1"/>
</dbReference>
<evidence type="ECO:0000256" key="5">
    <source>
        <dbReference type="ARBA" id="ARBA00023136"/>
    </source>
</evidence>